<dbReference type="InterPro" id="IPR004860">
    <property type="entry name" value="LAGLIDADG_dom"/>
</dbReference>
<comment type="function">
    <text evidence="1">Mitochondrial DNA endonuclease involved in intron homing.</text>
</comment>
<name>A0A7D4VED1_9AGAM</name>
<proteinExistence type="predicted"/>
<dbReference type="GO" id="GO:0004519">
    <property type="term" value="F:endonuclease activity"/>
    <property type="evidence" value="ECO:0007669"/>
    <property type="project" value="UniProtKB-KW"/>
</dbReference>
<dbReference type="Gene3D" id="3.10.28.10">
    <property type="entry name" value="Homing endonucleases"/>
    <property type="match status" value="1"/>
</dbReference>
<geneLocation type="mitochondrion" evidence="3"/>
<dbReference type="AlphaFoldDB" id="A0A7D4VED1"/>
<dbReference type="InterPro" id="IPR027434">
    <property type="entry name" value="Homing_endonucl"/>
</dbReference>
<evidence type="ECO:0000256" key="1">
    <source>
        <dbReference type="ARBA" id="ARBA00002670"/>
    </source>
</evidence>
<keyword evidence="3" id="KW-0540">Nuclease</keyword>
<protein>
    <submittedName>
        <fullName evidence="3">LAGLIDADG endonuclease</fullName>
    </submittedName>
</protein>
<evidence type="ECO:0000259" key="2">
    <source>
        <dbReference type="Pfam" id="PF00961"/>
    </source>
</evidence>
<organism evidence="3">
    <name type="scientific">Sphaerobolus stellatus</name>
    <dbReference type="NCBI Taxonomy" id="68786"/>
    <lineage>
        <taxon>Eukaryota</taxon>
        <taxon>Fungi</taxon>
        <taxon>Dikarya</taxon>
        <taxon>Basidiomycota</taxon>
        <taxon>Agaricomycotina</taxon>
        <taxon>Agaricomycetes</taxon>
        <taxon>Phallomycetidae</taxon>
        <taxon>Geastrales</taxon>
        <taxon>Sphaerobolaceae</taxon>
        <taxon>Sphaerobolus</taxon>
    </lineage>
</organism>
<accession>A0A7D4VED1</accession>
<sequence length="179" mass="20528">MFTKQHLTPSGFSTILSYYASINRGMSAIVSAAFPDIIGVQKDKVILPDNLDPHWVSGFIAGDGGFYIGIRPKIGQIYFRFHITQHSRDINLMVLFVKFFNCGKVNIRSNTNRCDYYVQDFLQIYDSIIPHFDNYPLYNIKSLDLADFKKAAELFKANGRKNIEAIKEIISNMNSKREE</sequence>
<keyword evidence="3" id="KW-0255">Endonuclease</keyword>
<dbReference type="InterPro" id="IPR051289">
    <property type="entry name" value="LAGLIDADG_Endonuclease"/>
</dbReference>
<dbReference type="PANTHER" id="PTHR36181">
    <property type="entry name" value="INTRON-ENCODED ENDONUCLEASE AI3-RELATED"/>
    <property type="match status" value="1"/>
</dbReference>
<dbReference type="PANTHER" id="PTHR36181:SF4">
    <property type="entry name" value="LAGLIDADG ENDONUCLEASE"/>
    <property type="match status" value="1"/>
</dbReference>
<keyword evidence="3" id="KW-0496">Mitochondrion</keyword>
<feature type="domain" description="Homing endonuclease LAGLIDADG" evidence="2">
    <location>
        <begin position="57"/>
        <end position="151"/>
    </location>
</feature>
<dbReference type="EMBL" id="MT176429">
    <property type="protein sequence ID" value="QKS32138.1"/>
    <property type="molecule type" value="Genomic_DNA"/>
</dbReference>
<dbReference type="GO" id="GO:0005739">
    <property type="term" value="C:mitochondrion"/>
    <property type="evidence" value="ECO:0007669"/>
    <property type="project" value="UniProtKB-ARBA"/>
</dbReference>
<evidence type="ECO:0000313" key="3">
    <source>
        <dbReference type="EMBL" id="QKS32138.1"/>
    </source>
</evidence>
<keyword evidence="3" id="KW-0378">Hydrolase</keyword>
<dbReference type="Pfam" id="PF00961">
    <property type="entry name" value="LAGLIDADG_1"/>
    <property type="match status" value="1"/>
</dbReference>
<dbReference type="SUPFAM" id="SSF55608">
    <property type="entry name" value="Homing endonucleases"/>
    <property type="match status" value="1"/>
</dbReference>
<gene>
    <name evidence="3" type="primary">orf179</name>
</gene>
<reference evidence="3" key="1">
    <citation type="journal article" name="Front. Microbiol.">
        <title>The First Mitochondrial Genome for Geastrales (Sphaerobolus stellatus) Reveals Intron Dynamics and Large-Scale Gene Rearrangements of Basidiomycota.</title>
        <authorList>
            <person name="Ye J."/>
            <person name="Cheng J."/>
            <person name="Ren Y."/>
            <person name="Liao W."/>
            <person name="Li Q."/>
        </authorList>
    </citation>
    <scope>NUCLEOTIDE SEQUENCE</scope>
</reference>